<dbReference type="PROSITE" id="PS50086">
    <property type="entry name" value="TBC_RABGAP"/>
    <property type="match status" value="1"/>
</dbReference>
<keyword evidence="5" id="KW-1185">Reference proteome</keyword>
<dbReference type="SUPFAM" id="SSF47923">
    <property type="entry name" value="Ypt/Rab-GAP domain of gyp1p"/>
    <property type="match status" value="1"/>
</dbReference>
<comment type="caution">
    <text evidence="4">The sequence shown here is derived from an EMBL/GenBank/DDBJ whole genome shotgun (WGS) entry which is preliminary data.</text>
</comment>
<dbReference type="Pfam" id="PF00168">
    <property type="entry name" value="C2"/>
    <property type="match status" value="1"/>
</dbReference>
<dbReference type="InterPro" id="IPR000195">
    <property type="entry name" value="Rab-GAP-TBC_dom"/>
</dbReference>
<evidence type="ECO:0000256" key="1">
    <source>
        <dbReference type="SAM" id="MobiDB-lite"/>
    </source>
</evidence>
<feature type="region of interest" description="Disordered" evidence="1">
    <location>
        <begin position="2506"/>
        <end position="2531"/>
    </location>
</feature>
<reference evidence="4" key="1">
    <citation type="submission" date="2021-02" db="EMBL/GenBank/DDBJ databases">
        <authorList>
            <person name="Dougan E. K."/>
            <person name="Rhodes N."/>
            <person name="Thang M."/>
            <person name="Chan C."/>
        </authorList>
    </citation>
    <scope>NUCLEOTIDE SEQUENCE</scope>
</reference>
<dbReference type="Pfam" id="PF00566">
    <property type="entry name" value="RabGAP-TBC"/>
    <property type="match status" value="1"/>
</dbReference>
<evidence type="ECO:0000313" key="4">
    <source>
        <dbReference type="EMBL" id="CAE8627066.1"/>
    </source>
</evidence>
<dbReference type="Gene3D" id="1.10.472.80">
    <property type="entry name" value="Ypt/Rab-GAP domain of gyp1p, domain 3"/>
    <property type="match status" value="1"/>
</dbReference>
<feature type="domain" description="C2" evidence="2">
    <location>
        <begin position="2632"/>
        <end position="2758"/>
    </location>
</feature>
<proteinExistence type="predicted"/>
<sequence length="3110" mass="344806">MATVSAEEAIRLSLARAHSDGSLAGGSALKAWETQKDIFKIIRPAYSEVNEPCKTVHVYVADNLSSLSFATPSDEADQFSALSKAEWSNFINLDRISSVTLHCDPCPGAGLAGKGRPLDGGVWCSINGPRVAWDRRVMNVLDKVTKETVPTVLGAPTGLEVATALAKGEKLRWVRIKATLTSASLPALPKPPPAATPADVTTPAHQEPAKVYAVVHLLGWSYRSEEKPADRSVSFQYSFEASVPVASDKFHALDSSEVAVEVYQTDKEGPKLLFVGTEPLTSIFKAPGSETGAGDYLHKAILSHQVSEHKLHLTSPGVSGGKEDKSTKEERAMQASVSLSLQAEFSEPSAHAPHMSGAPNISPELVGGGVNTSLFSSHRLAWYDPELGPGKFRPDHVANFAEISINSMRFPSVDKLKASSDDTDVTYYIRAKTSGVSVQSPALHRCQTGWSKVLGPNFTDPDVIRFEGHRLALPLPPGCWGADGSEKRKVEIEVVRCEKKSKHLDMSQFISHAGKPDSCVVMKEEVVYKGLMTFDRRAMLDKSRSVSAFLSKSGVPLEVNVFSGVVTETEAPPQAKPDDKKAAESPQVKAAESQGMLNLDFCLRDRDHIRALNGQPGERRALCVGDKAMLVVEEPFLYPLNEEEFRRRFCIGSFDKSKGKSLGGKEWFSADKLGAPLREPCLSSEYSQSGLADIVPKVPFKQSFIPSFCEDIMPHRYVLPLSEKEHLDRNLPGFFPRVVENLVKNGKQEFFASSARKPIVSHLTHVNRQVLVAVLASYADGTYDVEVSTEFMKKWMAQTHRKFAFPGHLYHHPSQVNTGDEQAPPRMVLKKVSLTHLSAVHYTGFNVYDAEFKTIDDVLRAPPPMNDFNPREVDIKQPNYKKQSEKFSIAAGPLPADASPAACLYEFSIRVRFTNEHEMHNFVSMLRRCVRVDHFQQASKMLEYQRKVAEAPKPVAEKHGPKVGGQLDVVLVEARRLKPLRSIARQALTSDPVSLYNSFMKPTDDEPYKSDQLLNANYLPELNGTTSGETVKGTPEGSGISTFVNFRLLHNKEVVPYKGQKVQQSPVIDGTDSPCWSKKDELAQAGGWTFRTGTIDPERLPKLILDFEVMQASIGSAVRIGVIQLPVTEEMFLTNPNKLFKNLWLPLVSIKDGKPTPNVTGEIHIMTRWLPAEKMQVMADGKLKQQLSVRSMFMKEIWQKVCQQRIREPIYNLEAQYHLYNPNLVRPKEPVKDQKKKPKAEELKEHHRRHVEELANAVPYIECLERRQQQAWDEFEDELSQSHLAGTSIGECRLMWTESDDQASLQKVNSLVMLGVPSSRRPRIWAELTLASRVATMAGGSSHGASGSEQASVLGGAAAAKAADQEYQTLLQRGSIQESDAMFQLQEDAFILLGWETTVPPLPDALDVHMKRIKRAKNVVTALLACQDSNIAYCESLLVLAFFLLLPQGYQDEKFGTEESSLTEASESSVFWLLYTMVCTRINGSYREYYGNFAVNAGPDNNGIPNLCAGSGALQDVFLLECCLAYHENALWSRMNALGFQISTIFYGAFMRIFATYMPTASVFRFWDALFAQSTNLKAQPHARAYLINLAFAIIRSKSTELLLCESAYEMKSMILGTMGSLYDTSTVIDLVQAADSFLWGGSGFSSGKVGYLWTQRDDLFKGINTTIKAQNEILKQLMHLSTLRLKTSSAQDGPGVTTSSVVREVIPQLQGSLASLRQRGQPKYWAMHRPMPLTSKVMAENSFDKAWSVFSTSLAPPVIPPMPRMVGPPAGASRMPGLEPADVSSADLIQVLERELPGWGQHATALWNVFTNKPRTFGMGGNFGDQTLFGNNGAFGNDPYAQYNDSGGSFTNGQGMNNGSYGNPGNVGGVGYGVDEHGNPINRPTQTSAVGRWFGSLIGISDKMGDPNAPTPTGSEPESVSLNEIYTGLICASRGTLSEKAGALFNIYAISDPRGQGLNHTARSTRLAKTVASSTVDVQMELNRSAPGPSPESEEAKSNVLKLTVMTNYPTKDIVLGHVFVSSLSPFISTGPSPDKTYNIWRKQAKSTQRLSLNSQTSVVDQPVCIGELVMGITWSPKLVDRPDFGTLSIRIKHVKFNEFYISDYYSINPWIEVRLCSDDVKPQAGPKTRKWIEMQRADPRSLRNTGTDAHWSAQGPYSGKLEFDQTVKDGMFGGTGNNFKNWNRHGAGQGFDKETGCWEWNEVWGKQHTKPIQVLSDFVALSTKRNVMDLQGTRLLVTSVLQRCMLNFSNRQAIMLADSIFNRSGAVPGILEAILVAGAMPAANKSMAQLKDEFDKAKTTYVDITGQLVLEHERQIQCNGGNPNLFAASYMAQNINLKHMNISDSFSGKAKVLYVRYVRGGDGERITQGIAVTSSGDVPKGLESEIKIVGEGEFPQCYVTKEEFVACVVEAPLLAESIRRLGSHDQAPNAKHTISIEVQIMDPHSEKLFEGLENALNIQQSLLLEVWDMDMMGKDFLGEAWLPPLSSFGPRAKDIVLPLKSADFSEDADNGSSRPDPEKEVGGDKNDPNMKISGNVFATVSWKYPMESDQGLDTELGEWLQDLEARGKLPADTLYAYKQDMVEKYGTLRFIADTKVTAKGEVEKDIFETLNIKDKKVHDMVTHWFKEHRAKETLLHRAKQQENMHTGLLTIKIDRATGLRRADAAKKRDCDPKARLWVRNDARAAWQKKPLLETATIRNDRNPTWNQEFKKGVLSGAFEAEFKIPHEGWGAEASRLSEGRKASRHRKEDRALASVKRFGAGGLSVKFLGTEEKPTDPAHASTEQPLGQNHRLEILLNDSVREFKDRVNDACQKELQYWKSMKGADSEEVAKYQDIDIGGRHVIMAYVPSPEVQSLIQKGLQGKPEFQRASQAAFVDPKNWQPLDLGMTFAQYSNKFGFGKTKQLLKIVEATESYKAINPRYKAYWEELNRISWQDTNTNRMCIGWAPYAHKNDGNSLEYRPAFISQGSPPTGGGTGGGTEEDKLRISWVFPGPRPATDPAVNDAVEVVHEELKSSVLFAPRIVKFDNSMHPAHKEVLVQAKLLRQSGKSVWEIEAVLNKMLDDKWVEEQKKPDKDEVKKPDRITVDQIRGYLQRIDEQALAASQRLHQ</sequence>
<dbReference type="InterPro" id="IPR000008">
    <property type="entry name" value="C2_dom"/>
</dbReference>
<name>A0A813GJ60_POLGL</name>
<evidence type="ECO:0000259" key="3">
    <source>
        <dbReference type="PROSITE" id="PS50086"/>
    </source>
</evidence>
<feature type="region of interest" description="Disordered" evidence="1">
    <location>
        <begin position="312"/>
        <end position="333"/>
    </location>
</feature>
<dbReference type="InterPro" id="IPR035892">
    <property type="entry name" value="C2_domain_sf"/>
</dbReference>
<dbReference type="SMART" id="SM00239">
    <property type="entry name" value="C2"/>
    <property type="match status" value="2"/>
</dbReference>
<dbReference type="Gene3D" id="2.60.40.150">
    <property type="entry name" value="C2 domain"/>
    <property type="match status" value="1"/>
</dbReference>
<protein>
    <recommendedName>
        <fullName evidence="6">Rab-GAP TBC domain-containing protein</fullName>
    </recommendedName>
</protein>
<dbReference type="EMBL" id="CAJNNV010029101">
    <property type="protein sequence ID" value="CAE8627066.1"/>
    <property type="molecule type" value="Genomic_DNA"/>
</dbReference>
<accession>A0A813GJ60</accession>
<gene>
    <name evidence="4" type="ORF">PGLA1383_LOCUS43926</name>
</gene>
<feature type="domain" description="Rab-GAP TBC" evidence="3">
    <location>
        <begin position="1315"/>
        <end position="1574"/>
    </location>
</feature>
<evidence type="ECO:0000313" key="5">
    <source>
        <dbReference type="Proteomes" id="UP000654075"/>
    </source>
</evidence>
<dbReference type="Proteomes" id="UP000654075">
    <property type="component" value="Unassembled WGS sequence"/>
</dbReference>
<dbReference type="SUPFAM" id="SSF49562">
    <property type="entry name" value="C2 domain (Calcium/lipid-binding domain, CaLB)"/>
    <property type="match status" value="1"/>
</dbReference>
<dbReference type="InterPro" id="IPR035969">
    <property type="entry name" value="Rab-GAP_TBC_sf"/>
</dbReference>
<dbReference type="OrthoDB" id="434975at2759"/>
<organism evidence="4 5">
    <name type="scientific">Polarella glacialis</name>
    <name type="common">Dinoflagellate</name>
    <dbReference type="NCBI Taxonomy" id="89957"/>
    <lineage>
        <taxon>Eukaryota</taxon>
        <taxon>Sar</taxon>
        <taxon>Alveolata</taxon>
        <taxon>Dinophyceae</taxon>
        <taxon>Suessiales</taxon>
        <taxon>Suessiaceae</taxon>
        <taxon>Polarella</taxon>
    </lineage>
</organism>
<feature type="compositionally biased region" description="Basic and acidic residues" evidence="1">
    <location>
        <begin position="2517"/>
        <end position="2530"/>
    </location>
</feature>
<evidence type="ECO:0008006" key="6">
    <source>
        <dbReference type="Google" id="ProtNLM"/>
    </source>
</evidence>
<evidence type="ECO:0000259" key="2">
    <source>
        <dbReference type="PROSITE" id="PS50004"/>
    </source>
</evidence>
<dbReference type="PROSITE" id="PS50004">
    <property type="entry name" value="C2"/>
    <property type="match status" value="1"/>
</dbReference>
<feature type="compositionally biased region" description="Basic and acidic residues" evidence="1">
    <location>
        <begin position="321"/>
        <end position="332"/>
    </location>
</feature>